<dbReference type="RefSeq" id="WP_007198092.1">
    <property type="nucleotide sequence ID" value="NZ_CM002917.1"/>
</dbReference>
<name>A9DB44_HOEPD</name>
<dbReference type="SUPFAM" id="SSF55073">
    <property type="entry name" value="Nucleotide cyclase"/>
    <property type="match status" value="1"/>
</dbReference>
<dbReference type="OrthoDB" id="4565346at2"/>
<dbReference type="Gene3D" id="3.30.70.1230">
    <property type="entry name" value="Nucleotide cyclase"/>
    <property type="match status" value="1"/>
</dbReference>
<comment type="caution">
    <text evidence="2">The sequence shown here is derived from an EMBL/GenBank/DDBJ whole genome shotgun (WGS) entry which is preliminary data.</text>
</comment>
<dbReference type="PANTHER" id="PTHR43081:SF11">
    <property type="entry name" value="BLR2264 PROTEIN"/>
    <property type="match status" value="1"/>
</dbReference>
<dbReference type="InterPro" id="IPR001054">
    <property type="entry name" value="A/G_cyclase"/>
</dbReference>
<accession>A9DB44</accession>
<dbReference type="EMBL" id="ABIA03000004">
    <property type="protein sequence ID" value="EDQ32443.1"/>
    <property type="molecule type" value="Genomic_DNA"/>
</dbReference>
<dbReference type="GO" id="GO:0004016">
    <property type="term" value="F:adenylate cyclase activity"/>
    <property type="evidence" value="ECO:0007669"/>
    <property type="project" value="UniProtKB-ARBA"/>
</dbReference>
<sequence length="389" mass="42272">MTDIDEINRWMMSEGRELGDGAQIVESYVSRLKAAGVPIARANIAQRFANPLLVAWGVIWTPEGSTEYDVTHATLDTISYIGSPFEYVLTNDRPLHKSLVNLDRDSEHISYLELADGGGTDIFANVLKYGDGSRHGCTYVTNVPEGFTQAQIDIIHATRFGLSAAIEPVTMRRSTESLLRTYIGNDPASAVSNGTIRRGGHQVLEAVVMFTDLRGFTSKSEQWSEQRLLNALNGYFDVVVQAVEENGGDVLKFMGDGVLSIFKVEDATAPDNQCKMAIEAARAAIRGLRELNERRATENEDSLSMGIGINVGPVTYGNIGSPGRLDFTVLGSAVNVASRVQDLCKTLEKPVLATKQVAQHAITAFTSQGHHSIRGVDAPIEVFALNQSP</sequence>
<keyword evidence="3" id="KW-1185">Reference proteome</keyword>
<dbReference type="InterPro" id="IPR050697">
    <property type="entry name" value="Adenylyl/Guanylyl_Cyclase_3/4"/>
</dbReference>
<dbReference type="eggNOG" id="COG2114">
    <property type="taxonomic scope" value="Bacteria"/>
</dbReference>
<dbReference type="GO" id="GO:0006171">
    <property type="term" value="P:cAMP biosynthetic process"/>
    <property type="evidence" value="ECO:0007669"/>
    <property type="project" value="TreeGrafter"/>
</dbReference>
<dbReference type="PANTHER" id="PTHR43081">
    <property type="entry name" value="ADENYLATE CYCLASE, TERMINAL-DIFFERENTIATION SPECIFIC-RELATED"/>
    <property type="match status" value="1"/>
</dbReference>
<organism evidence="2 3">
    <name type="scientific">Hoeflea phototrophica (strain DSM 17068 / NCIMB 14078 / DFL-43)</name>
    <dbReference type="NCBI Taxonomy" id="411684"/>
    <lineage>
        <taxon>Bacteria</taxon>
        <taxon>Pseudomonadati</taxon>
        <taxon>Pseudomonadota</taxon>
        <taxon>Alphaproteobacteria</taxon>
        <taxon>Hyphomicrobiales</taxon>
        <taxon>Rhizobiaceae</taxon>
        <taxon>Hoeflea</taxon>
    </lineage>
</organism>
<reference evidence="2 3" key="1">
    <citation type="submission" date="2007-10" db="EMBL/GenBank/DDBJ databases">
        <authorList>
            <person name="Wagner-Dobler I."/>
            <person name="Ferriera S."/>
            <person name="Johnson J."/>
            <person name="Kravitz S."/>
            <person name="Beeson K."/>
            <person name="Sutton G."/>
            <person name="Rogers Y.-H."/>
            <person name="Friedman R."/>
            <person name="Frazier M."/>
            <person name="Venter J.C."/>
        </authorList>
    </citation>
    <scope>NUCLEOTIDE SEQUENCE [LARGE SCALE GENOMIC DNA]</scope>
    <source>
        <strain evidence="2 3">DFL-43</strain>
    </source>
</reference>
<dbReference type="STRING" id="411684.HPDFL43_11606"/>
<dbReference type="CDD" id="cd07302">
    <property type="entry name" value="CHD"/>
    <property type="match status" value="1"/>
</dbReference>
<reference evidence="2 3" key="2">
    <citation type="submission" date="2012-06" db="EMBL/GenBank/DDBJ databases">
        <authorList>
            <person name="Fiebig A."/>
        </authorList>
    </citation>
    <scope>NUCLEOTIDE SEQUENCE [LARGE SCALE GENOMIC DNA]</scope>
    <source>
        <strain evidence="2 3">DFL-43</strain>
    </source>
</reference>
<feature type="domain" description="Guanylate cyclase" evidence="1">
    <location>
        <begin position="207"/>
        <end position="341"/>
    </location>
</feature>
<dbReference type="AlphaFoldDB" id="A9DB44"/>
<dbReference type="HOGENOM" id="CLU_039833_0_0_5"/>
<protein>
    <submittedName>
        <fullName evidence="2">Adenylate cyclase, family 3 (Some protein containing HAMP domain)</fullName>
    </submittedName>
</protein>
<dbReference type="InterPro" id="IPR029787">
    <property type="entry name" value="Nucleotide_cyclase"/>
</dbReference>
<dbReference type="Pfam" id="PF00211">
    <property type="entry name" value="Guanylate_cyc"/>
    <property type="match status" value="1"/>
</dbReference>
<dbReference type="GO" id="GO:0035556">
    <property type="term" value="P:intracellular signal transduction"/>
    <property type="evidence" value="ECO:0007669"/>
    <property type="project" value="InterPro"/>
</dbReference>
<dbReference type="SMART" id="SM00044">
    <property type="entry name" value="CYCc"/>
    <property type="match status" value="1"/>
</dbReference>
<evidence type="ECO:0000313" key="2">
    <source>
        <dbReference type="EMBL" id="EDQ32443.1"/>
    </source>
</evidence>
<dbReference type="Proteomes" id="UP000004291">
    <property type="component" value="Chromosome"/>
</dbReference>
<evidence type="ECO:0000313" key="3">
    <source>
        <dbReference type="Proteomes" id="UP000004291"/>
    </source>
</evidence>
<evidence type="ECO:0000259" key="1">
    <source>
        <dbReference type="PROSITE" id="PS50125"/>
    </source>
</evidence>
<proteinExistence type="predicted"/>
<dbReference type="PROSITE" id="PS50125">
    <property type="entry name" value="GUANYLATE_CYCLASE_2"/>
    <property type="match status" value="1"/>
</dbReference>
<gene>
    <name evidence="2" type="ORF">HPDFL43_11606</name>
</gene>